<keyword evidence="1" id="KW-0812">Transmembrane</keyword>
<dbReference type="RefSeq" id="WP_213483066.1">
    <property type="nucleotide sequence ID" value="NZ_CAJRAY010000002.1"/>
</dbReference>
<protein>
    <recommendedName>
        <fullName evidence="4">ABC transporter permease</fullName>
    </recommendedName>
</protein>
<proteinExistence type="predicted"/>
<accession>A0ABM8UZF6</accession>
<dbReference type="EMBL" id="CAJRAY010000002">
    <property type="protein sequence ID" value="CAG5076606.1"/>
    <property type="molecule type" value="Genomic_DNA"/>
</dbReference>
<sequence length="238" mass="27458">MWQDAWRIAKYEFRISWRGYLITLLLLAYTSFFTSVMLYGHLVNDEEFRMEWNIDLGYFCMLPLFGFLMNQTMFRYRKEDTYSRKLAEWHTMPIGVSQIIAGRMLLLILVLLVNWILFFGIQYAVLEELRARLDPAEFVIYALIWLGYSLFAAAVFVYLELGFPGRVYFFLCFVYVSVIALITLTLALSGRSAIVMSLAAAADRSWETAALSLAAAAVGVAGLVALLHRRISRRSFWT</sequence>
<evidence type="ECO:0008006" key="4">
    <source>
        <dbReference type="Google" id="ProtNLM"/>
    </source>
</evidence>
<keyword evidence="3" id="KW-1185">Reference proteome</keyword>
<name>A0ABM8UZF6_THEXY</name>
<keyword evidence="1" id="KW-1133">Transmembrane helix</keyword>
<feature type="transmembrane region" description="Helical" evidence="1">
    <location>
        <begin position="104"/>
        <end position="126"/>
    </location>
</feature>
<feature type="transmembrane region" description="Helical" evidence="1">
    <location>
        <begin position="138"/>
        <end position="161"/>
    </location>
</feature>
<feature type="transmembrane region" description="Helical" evidence="1">
    <location>
        <begin position="52"/>
        <end position="69"/>
    </location>
</feature>
<evidence type="ECO:0000313" key="3">
    <source>
        <dbReference type="Proteomes" id="UP000681526"/>
    </source>
</evidence>
<comment type="caution">
    <text evidence="2">The sequence shown here is derived from an EMBL/GenBank/DDBJ whole genome shotgun (WGS) entry which is preliminary data.</text>
</comment>
<keyword evidence="1" id="KW-0472">Membrane</keyword>
<gene>
    <name evidence="2" type="primary">txxe-3</name>
    <name evidence="2" type="ORF">TXXE_00755</name>
</gene>
<evidence type="ECO:0000313" key="2">
    <source>
        <dbReference type="EMBL" id="CAG5076606.1"/>
    </source>
</evidence>
<feature type="transmembrane region" description="Helical" evidence="1">
    <location>
        <begin position="168"/>
        <end position="188"/>
    </location>
</feature>
<organism evidence="2 3">
    <name type="scientific">Thermobacillus xylanilyticus</name>
    <dbReference type="NCBI Taxonomy" id="76633"/>
    <lineage>
        <taxon>Bacteria</taxon>
        <taxon>Bacillati</taxon>
        <taxon>Bacillota</taxon>
        <taxon>Bacilli</taxon>
        <taxon>Bacillales</taxon>
        <taxon>Paenibacillaceae</taxon>
        <taxon>Thermobacillus</taxon>
    </lineage>
</organism>
<evidence type="ECO:0000256" key="1">
    <source>
        <dbReference type="SAM" id="Phobius"/>
    </source>
</evidence>
<feature type="transmembrane region" description="Helical" evidence="1">
    <location>
        <begin position="208"/>
        <end position="227"/>
    </location>
</feature>
<feature type="transmembrane region" description="Helical" evidence="1">
    <location>
        <begin position="20"/>
        <end position="40"/>
    </location>
</feature>
<reference evidence="2 3" key="1">
    <citation type="submission" date="2021-04" db="EMBL/GenBank/DDBJ databases">
        <authorList>
            <person name="Rakotoarivonina H."/>
        </authorList>
    </citation>
    <scope>NUCLEOTIDE SEQUENCE [LARGE SCALE GENOMIC DNA]</scope>
    <source>
        <strain evidence="2 3">XE</strain>
    </source>
</reference>
<dbReference type="Proteomes" id="UP000681526">
    <property type="component" value="Unassembled WGS sequence"/>
</dbReference>